<protein>
    <recommendedName>
        <fullName evidence="3">HEAT repeat domain-containing protein</fullName>
    </recommendedName>
</protein>
<dbReference type="SUPFAM" id="SSF48371">
    <property type="entry name" value="ARM repeat"/>
    <property type="match status" value="1"/>
</dbReference>
<evidence type="ECO:0008006" key="3">
    <source>
        <dbReference type="Google" id="ProtNLM"/>
    </source>
</evidence>
<dbReference type="AlphaFoldDB" id="A0A1F6GZP3"/>
<dbReference type="InterPro" id="IPR016024">
    <property type="entry name" value="ARM-type_fold"/>
</dbReference>
<comment type="caution">
    <text evidence="1">The sequence shown here is derived from an EMBL/GenBank/DDBJ whole genome shotgun (WGS) entry which is preliminary data.</text>
</comment>
<dbReference type="EMBL" id="MFNF01000014">
    <property type="protein sequence ID" value="OGH03618.1"/>
    <property type="molecule type" value="Genomic_DNA"/>
</dbReference>
<proteinExistence type="predicted"/>
<evidence type="ECO:0000313" key="1">
    <source>
        <dbReference type="EMBL" id="OGH03618.1"/>
    </source>
</evidence>
<sequence length="198" mass="22217">MGTPRLKKVGLGHHKTDKQGEARMSWLLAWVVRPCRAVKPEVLQVVKKWLTQRERENLGGLLKAMEADLPFARIRGADFLAELFEADPRQLDRYRDFVFYELGEYKEVRCRWAFARIAPHLVGVEEAASLVPKLKANLGHKSQVLCFLSLQGLYQLTRLDPKLKATVYPLLMAAAQSSSPSVRGHGQRLLAKAGLGGS</sequence>
<organism evidence="1 2">
    <name type="scientific">Candidatus Lambdaproteobacteria bacterium RIFOXYD2_FULL_56_26</name>
    <dbReference type="NCBI Taxonomy" id="1817773"/>
    <lineage>
        <taxon>Bacteria</taxon>
        <taxon>Pseudomonadati</taxon>
        <taxon>Pseudomonadota</taxon>
        <taxon>Candidatus Lambdaproteobacteria</taxon>
    </lineage>
</organism>
<dbReference type="Proteomes" id="UP000177583">
    <property type="component" value="Unassembled WGS sequence"/>
</dbReference>
<accession>A0A1F6GZP3</accession>
<reference evidence="1 2" key="1">
    <citation type="journal article" date="2016" name="Nat. Commun.">
        <title>Thousands of microbial genomes shed light on interconnected biogeochemical processes in an aquifer system.</title>
        <authorList>
            <person name="Anantharaman K."/>
            <person name="Brown C.T."/>
            <person name="Hug L.A."/>
            <person name="Sharon I."/>
            <person name="Castelle C.J."/>
            <person name="Probst A.J."/>
            <person name="Thomas B.C."/>
            <person name="Singh A."/>
            <person name="Wilkins M.J."/>
            <person name="Karaoz U."/>
            <person name="Brodie E.L."/>
            <person name="Williams K.H."/>
            <person name="Hubbard S.S."/>
            <person name="Banfield J.F."/>
        </authorList>
    </citation>
    <scope>NUCLEOTIDE SEQUENCE [LARGE SCALE GENOMIC DNA]</scope>
</reference>
<gene>
    <name evidence="1" type="ORF">A2557_13885</name>
</gene>
<name>A0A1F6GZP3_9PROT</name>
<evidence type="ECO:0000313" key="2">
    <source>
        <dbReference type="Proteomes" id="UP000177583"/>
    </source>
</evidence>